<dbReference type="InterPro" id="IPR052741">
    <property type="entry name" value="Mitochondrial_HTD2"/>
</dbReference>
<dbReference type="OrthoDB" id="3257538at2759"/>
<dbReference type="PANTHER" id="PTHR28152">
    <property type="entry name" value="HYDROXYACYL-THIOESTER DEHYDRATASE TYPE 2, MITOCHONDRIAL"/>
    <property type="match status" value="1"/>
</dbReference>
<proteinExistence type="predicted"/>
<dbReference type="EMBL" id="JAGPNK010000017">
    <property type="protein sequence ID" value="KAH7305932.1"/>
    <property type="molecule type" value="Genomic_DNA"/>
</dbReference>
<evidence type="ECO:0008006" key="3">
    <source>
        <dbReference type="Google" id="ProtNLM"/>
    </source>
</evidence>
<evidence type="ECO:0000313" key="2">
    <source>
        <dbReference type="Proteomes" id="UP000813444"/>
    </source>
</evidence>
<gene>
    <name evidence="1" type="ORF">B0I35DRAFT_483681</name>
</gene>
<sequence length="329" mass="36645">MISRAGLPRIFLRALTSTSLVRSSRITASEAAARLLDSFAGAAITRRHFIDPNQLQKLSLTLCRTAVGGHDITDEPPPMGTPLPPGHHLVYFTPNGTEAELGLDGSDKTFNPVSPFTRRMWAGDQVEERTRLLSAVPKKSKSTGEMVLVEVEREFWGPQGLALADKRSWVFRPEVTVHADSVAAQPRPLQIDEHLPTQIEDMAEADNSTPVRRLRWSPVGLFRFSALTFNGHKIHYNPDWTRTVEGHPGVVVHGPLNLINMLDYWRDIHGEQADLSDITYRAMAPIYAGEEYDIRTAGVEEVGDQQTYTILVEKQGNVCMKAEIGAMKR</sequence>
<dbReference type="Proteomes" id="UP000813444">
    <property type="component" value="Unassembled WGS sequence"/>
</dbReference>
<name>A0A8K0WMD2_9HYPO</name>
<dbReference type="PANTHER" id="PTHR28152:SF2">
    <property type="entry name" value="N-TERMINAL OF MAOC-LIKE DEHYDRATASE DOMAIN-CONTAINING PROTEIN"/>
    <property type="match status" value="1"/>
</dbReference>
<reference evidence="1" key="1">
    <citation type="journal article" date="2021" name="Nat. Commun.">
        <title>Genetic determinants of endophytism in the Arabidopsis root mycobiome.</title>
        <authorList>
            <person name="Mesny F."/>
            <person name="Miyauchi S."/>
            <person name="Thiergart T."/>
            <person name="Pickel B."/>
            <person name="Atanasova L."/>
            <person name="Karlsson M."/>
            <person name="Huettel B."/>
            <person name="Barry K.W."/>
            <person name="Haridas S."/>
            <person name="Chen C."/>
            <person name="Bauer D."/>
            <person name="Andreopoulos W."/>
            <person name="Pangilinan J."/>
            <person name="LaButti K."/>
            <person name="Riley R."/>
            <person name="Lipzen A."/>
            <person name="Clum A."/>
            <person name="Drula E."/>
            <person name="Henrissat B."/>
            <person name="Kohler A."/>
            <person name="Grigoriev I.V."/>
            <person name="Martin F.M."/>
            <person name="Hacquard S."/>
        </authorList>
    </citation>
    <scope>NUCLEOTIDE SEQUENCE</scope>
    <source>
        <strain evidence="1">MPI-CAGE-CH-0235</strain>
    </source>
</reference>
<dbReference type="AlphaFoldDB" id="A0A8K0WMD2"/>
<dbReference type="GO" id="GO:0019171">
    <property type="term" value="F:(3R)-hydroxyacyl-[acyl-carrier-protein] dehydratase activity"/>
    <property type="evidence" value="ECO:0007669"/>
    <property type="project" value="TreeGrafter"/>
</dbReference>
<organism evidence="1 2">
    <name type="scientific">Stachybotrys elegans</name>
    <dbReference type="NCBI Taxonomy" id="80388"/>
    <lineage>
        <taxon>Eukaryota</taxon>
        <taxon>Fungi</taxon>
        <taxon>Dikarya</taxon>
        <taxon>Ascomycota</taxon>
        <taxon>Pezizomycotina</taxon>
        <taxon>Sordariomycetes</taxon>
        <taxon>Hypocreomycetidae</taxon>
        <taxon>Hypocreales</taxon>
        <taxon>Stachybotryaceae</taxon>
        <taxon>Stachybotrys</taxon>
    </lineage>
</organism>
<dbReference type="InterPro" id="IPR029069">
    <property type="entry name" value="HotDog_dom_sf"/>
</dbReference>
<keyword evidence="2" id="KW-1185">Reference proteome</keyword>
<protein>
    <recommendedName>
        <fullName evidence="3">N-terminal of MaoC-like dehydratase domain-containing protein</fullName>
    </recommendedName>
</protein>
<evidence type="ECO:0000313" key="1">
    <source>
        <dbReference type="EMBL" id="KAH7305932.1"/>
    </source>
</evidence>
<comment type="caution">
    <text evidence="1">The sequence shown here is derived from an EMBL/GenBank/DDBJ whole genome shotgun (WGS) entry which is preliminary data.</text>
</comment>
<dbReference type="GO" id="GO:0005739">
    <property type="term" value="C:mitochondrion"/>
    <property type="evidence" value="ECO:0007669"/>
    <property type="project" value="TreeGrafter"/>
</dbReference>
<dbReference type="FunFam" id="3.10.129.10:FF:000103">
    <property type="entry name" value="WGS project CABT00000000 data, contig 2.1"/>
    <property type="match status" value="1"/>
</dbReference>
<dbReference type="SUPFAM" id="SSF54637">
    <property type="entry name" value="Thioesterase/thiol ester dehydrase-isomerase"/>
    <property type="match status" value="1"/>
</dbReference>
<accession>A0A8K0WMD2</accession>
<dbReference type="Gene3D" id="3.10.129.10">
    <property type="entry name" value="Hotdog Thioesterase"/>
    <property type="match status" value="1"/>
</dbReference>